<dbReference type="InterPro" id="IPR036265">
    <property type="entry name" value="HIT-like_sf"/>
</dbReference>
<evidence type="ECO:0000259" key="2">
    <source>
        <dbReference type="PROSITE" id="PS51084"/>
    </source>
</evidence>
<dbReference type="InterPro" id="IPR011146">
    <property type="entry name" value="HIT-like"/>
</dbReference>
<proteinExistence type="predicted"/>
<dbReference type="Proteomes" id="UP000464468">
    <property type="component" value="Chromosome"/>
</dbReference>
<keyword evidence="4" id="KW-1185">Reference proteome</keyword>
<gene>
    <name evidence="3" type="ORF">GVO57_10790</name>
</gene>
<protein>
    <submittedName>
        <fullName evidence="3">HIT domain-containing protein</fullName>
    </submittedName>
</protein>
<organism evidence="3 4">
    <name type="scientific">Sphingomonas changnyeongensis</name>
    <dbReference type="NCBI Taxonomy" id="2698679"/>
    <lineage>
        <taxon>Bacteria</taxon>
        <taxon>Pseudomonadati</taxon>
        <taxon>Pseudomonadota</taxon>
        <taxon>Alphaproteobacteria</taxon>
        <taxon>Sphingomonadales</taxon>
        <taxon>Sphingomonadaceae</taxon>
        <taxon>Sphingomonas</taxon>
    </lineage>
</organism>
<dbReference type="GO" id="GO:0003824">
    <property type="term" value="F:catalytic activity"/>
    <property type="evidence" value="ECO:0007669"/>
    <property type="project" value="InterPro"/>
</dbReference>
<name>A0A7Z2NXF1_9SPHN</name>
<dbReference type="AlphaFoldDB" id="A0A7Z2NXF1"/>
<evidence type="ECO:0000313" key="3">
    <source>
        <dbReference type="EMBL" id="QHL91211.1"/>
    </source>
</evidence>
<dbReference type="PROSITE" id="PS51084">
    <property type="entry name" value="HIT_2"/>
    <property type="match status" value="1"/>
</dbReference>
<accession>A0A7Z2NXF1</accession>
<dbReference type="EMBL" id="CP047895">
    <property type="protein sequence ID" value="QHL91211.1"/>
    <property type="molecule type" value="Genomic_DNA"/>
</dbReference>
<dbReference type="SUPFAM" id="SSF54197">
    <property type="entry name" value="HIT-like"/>
    <property type="match status" value="1"/>
</dbReference>
<evidence type="ECO:0000313" key="4">
    <source>
        <dbReference type="Proteomes" id="UP000464468"/>
    </source>
</evidence>
<feature type="domain" description="HIT" evidence="2">
    <location>
        <begin position="30"/>
        <end position="141"/>
    </location>
</feature>
<sequence length="154" mass="15385">MLAGLVMAAAAAHAPLPATLAAPLLDPANPFSCLLRADGGRAVIAASAEALIVLPPAATAAGQTLVIPRQAVARIEDLPEPTRAALYRAADAAGRAQQAAFGATGFTVVAAVAGNGPGRSFPAHLHIVPRYDGTGPADAQSHAGAERLKASLSW</sequence>
<dbReference type="RefSeq" id="WP_160593141.1">
    <property type="nucleotide sequence ID" value="NZ_CP047895.1"/>
</dbReference>
<dbReference type="KEGG" id="schy:GVO57_10790"/>
<reference evidence="3 4" key="1">
    <citation type="submission" date="2020-01" db="EMBL/GenBank/DDBJ databases">
        <title>Sphingomonas sp. C33 whole genome sequece.</title>
        <authorList>
            <person name="Park C."/>
        </authorList>
    </citation>
    <scope>NUCLEOTIDE SEQUENCE [LARGE SCALE GENOMIC DNA]</scope>
    <source>
        <strain evidence="3 4">C33</strain>
    </source>
</reference>
<comment type="caution">
    <text evidence="1">Lacks conserved residue(s) required for the propagation of feature annotation.</text>
</comment>
<dbReference type="Pfam" id="PF01230">
    <property type="entry name" value="HIT"/>
    <property type="match status" value="1"/>
</dbReference>
<evidence type="ECO:0000256" key="1">
    <source>
        <dbReference type="PROSITE-ProRule" id="PRU00464"/>
    </source>
</evidence>
<dbReference type="Gene3D" id="3.30.428.10">
    <property type="entry name" value="HIT-like"/>
    <property type="match status" value="1"/>
</dbReference>